<feature type="domain" description="Gnk2-homologous" evidence="21">
    <location>
        <begin position="27"/>
        <end position="135"/>
    </location>
</feature>
<evidence type="ECO:0000256" key="1">
    <source>
        <dbReference type="ARBA" id="ARBA00004251"/>
    </source>
</evidence>
<evidence type="ECO:0000256" key="3">
    <source>
        <dbReference type="ARBA" id="ARBA00010217"/>
    </source>
</evidence>
<evidence type="ECO:0000256" key="14">
    <source>
        <dbReference type="ARBA" id="ARBA00022989"/>
    </source>
</evidence>
<dbReference type="PROSITE" id="PS50011">
    <property type="entry name" value="PROTEIN_KINASE_DOM"/>
    <property type="match status" value="1"/>
</dbReference>
<evidence type="ECO:0000256" key="4">
    <source>
        <dbReference type="ARBA" id="ARBA00022475"/>
    </source>
</evidence>
<evidence type="ECO:0000256" key="19">
    <source>
        <dbReference type="SAM" id="SignalP"/>
    </source>
</evidence>
<feature type="domain" description="Gnk2-homologous" evidence="21">
    <location>
        <begin position="141"/>
        <end position="250"/>
    </location>
</feature>
<dbReference type="FunFam" id="3.30.430.20:FF:000007">
    <property type="entry name" value="Cysteine-rich receptor-like protein kinase 11"/>
    <property type="match status" value="1"/>
</dbReference>
<dbReference type="GO" id="GO:0002229">
    <property type="term" value="P:defense response to oomycetes"/>
    <property type="evidence" value="ECO:0007669"/>
    <property type="project" value="UniProtKB-ARBA"/>
</dbReference>
<keyword evidence="13" id="KW-0067">ATP-binding</keyword>
<gene>
    <name evidence="22" type="ORF">BRARA_A01317</name>
</gene>
<evidence type="ECO:0000256" key="13">
    <source>
        <dbReference type="ARBA" id="ARBA00022840"/>
    </source>
</evidence>
<name>A0A398AL83_BRACM</name>
<feature type="transmembrane region" description="Helical" evidence="18">
    <location>
        <begin position="271"/>
        <end position="292"/>
    </location>
</feature>
<dbReference type="GO" id="GO:0005524">
    <property type="term" value="F:ATP binding"/>
    <property type="evidence" value="ECO:0007669"/>
    <property type="project" value="UniProtKB-KW"/>
</dbReference>
<keyword evidence="5" id="KW-0723">Serine/threonine-protein kinase</keyword>
<evidence type="ECO:0000256" key="5">
    <source>
        <dbReference type="ARBA" id="ARBA00022527"/>
    </source>
</evidence>
<evidence type="ECO:0000256" key="7">
    <source>
        <dbReference type="ARBA" id="ARBA00022692"/>
    </source>
</evidence>
<dbReference type="Gene3D" id="3.30.200.20">
    <property type="entry name" value="Phosphorylase Kinase, domain 1"/>
    <property type="match status" value="2"/>
</dbReference>
<evidence type="ECO:0000313" key="23">
    <source>
        <dbReference type="Proteomes" id="UP000264353"/>
    </source>
</evidence>
<dbReference type="InterPro" id="IPR011009">
    <property type="entry name" value="Kinase-like_dom_sf"/>
</dbReference>
<protein>
    <submittedName>
        <fullName evidence="22">Uncharacterized protein</fullName>
    </submittedName>
</protein>
<keyword evidence="8 19" id="KW-0732">Signal</keyword>
<keyword evidence="17" id="KW-0325">Glycoprotein</keyword>
<feature type="signal peptide" evidence="19">
    <location>
        <begin position="1"/>
        <end position="28"/>
    </location>
</feature>
<keyword evidence="4" id="KW-1003">Cell membrane</keyword>
<dbReference type="InterPro" id="IPR002902">
    <property type="entry name" value="GNK2"/>
</dbReference>
<dbReference type="PANTHER" id="PTHR27002">
    <property type="entry name" value="RECEPTOR-LIKE SERINE/THREONINE-PROTEIN KINASE SD1-8"/>
    <property type="match status" value="1"/>
</dbReference>
<dbReference type="Gene3D" id="3.30.430.20">
    <property type="entry name" value="Gnk2 domain, C-X8-C-X2-C motif"/>
    <property type="match status" value="2"/>
</dbReference>
<keyword evidence="6" id="KW-0808">Transferase</keyword>
<evidence type="ECO:0000313" key="22">
    <source>
        <dbReference type="EMBL" id="RID78492.1"/>
    </source>
</evidence>
<dbReference type="CDD" id="cd23509">
    <property type="entry name" value="Gnk2-like"/>
    <property type="match status" value="2"/>
</dbReference>
<accession>A0A398AL83</accession>
<dbReference type="GO" id="GO:0005886">
    <property type="term" value="C:plasma membrane"/>
    <property type="evidence" value="ECO:0007669"/>
    <property type="project" value="UniProtKB-SubCell"/>
</dbReference>
<dbReference type="GO" id="GO:0004674">
    <property type="term" value="F:protein serine/threonine kinase activity"/>
    <property type="evidence" value="ECO:0007669"/>
    <property type="project" value="UniProtKB-KW"/>
</dbReference>
<dbReference type="InterPro" id="IPR008271">
    <property type="entry name" value="Ser/Thr_kinase_AS"/>
</dbReference>
<evidence type="ECO:0000259" key="21">
    <source>
        <dbReference type="PROSITE" id="PS51473"/>
    </source>
</evidence>
<keyword evidence="7 18" id="KW-0812">Transmembrane</keyword>
<keyword evidence="10" id="KW-0677">Repeat</keyword>
<keyword evidence="11" id="KW-0547">Nucleotide-binding</keyword>
<dbReference type="PROSITE" id="PS51473">
    <property type="entry name" value="GNK2"/>
    <property type="match status" value="2"/>
</dbReference>
<reference evidence="22 23" key="1">
    <citation type="submission" date="2018-06" db="EMBL/GenBank/DDBJ databases">
        <title>WGS assembly of Brassica rapa FPsc.</title>
        <authorList>
            <person name="Bowman J."/>
            <person name="Kohchi T."/>
            <person name="Yamato K."/>
            <person name="Jenkins J."/>
            <person name="Shu S."/>
            <person name="Ishizaki K."/>
            <person name="Yamaoka S."/>
            <person name="Nishihama R."/>
            <person name="Nakamura Y."/>
            <person name="Berger F."/>
            <person name="Adam C."/>
            <person name="Aki S."/>
            <person name="Althoff F."/>
            <person name="Araki T."/>
            <person name="Arteaga-Vazquez M."/>
            <person name="Balasubrmanian S."/>
            <person name="Bauer D."/>
            <person name="Boehm C."/>
            <person name="Briginshaw L."/>
            <person name="Caballero-Perez J."/>
            <person name="Catarino B."/>
            <person name="Chen F."/>
            <person name="Chiyoda S."/>
            <person name="Chovatia M."/>
            <person name="Davies K."/>
            <person name="Delmans M."/>
            <person name="Demura T."/>
            <person name="Dierschke T."/>
            <person name="Dolan L."/>
            <person name="Dorantes-Acosta A."/>
            <person name="Eklund D."/>
            <person name="Florent S."/>
            <person name="Flores-Sandoval E."/>
            <person name="Fujiyama A."/>
            <person name="Fukuzawa H."/>
            <person name="Galik B."/>
            <person name="Grimanelli D."/>
            <person name="Grimwood J."/>
            <person name="Grossniklaus U."/>
            <person name="Hamada T."/>
            <person name="Haseloff J."/>
            <person name="Hetherington A."/>
            <person name="Higo A."/>
            <person name="Hirakawa Y."/>
            <person name="Hundley H."/>
            <person name="Ikeda Y."/>
            <person name="Inoue K."/>
            <person name="Inoue S."/>
            <person name="Ishida S."/>
            <person name="Jia Q."/>
            <person name="Kakita M."/>
            <person name="Kanazawa T."/>
            <person name="Kawai Y."/>
            <person name="Kawashima T."/>
            <person name="Kennedy M."/>
            <person name="Kinose K."/>
            <person name="Kinoshita T."/>
            <person name="Kohara Y."/>
            <person name="Koide E."/>
            <person name="Komatsu K."/>
            <person name="Kopischke S."/>
            <person name="Kubo M."/>
            <person name="Kyozuka J."/>
            <person name="Lagercrantz U."/>
            <person name="Lin S."/>
            <person name="Lindquist E."/>
            <person name="Lipzen A."/>
            <person name="Lu C."/>
            <person name="Luna E."/>
            <person name="Martienssen R."/>
            <person name="Minamino N."/>
            <person name="Mizutani M."/>
            <person name="Mizutani M."/>
            <person name="Mochizuki N."/>
            <person name="Monte I."/>
            <person name="Mosher R."/>
            <person name="Nagasaki H."/>
            <person name="Nakagami H."/>
            <person name="Naramoto S."/>
            <person name="Nishitani K."/>
            <person name="Ohtani M."/>
            <person name="Okamoto T."/>
            <person name="Okumura M."/>
            <person name="Phillips J."/>
            <person name="Pollak B."/>
            <person name="Reinders A."/>
            <person name="Roevekamp M."/>
            <person name="Sano R."/>
            <person name="Sawa S."/>
            <person name="Schmid M."/>
            <person name="Shirakawa M."/>
            <person name="Solano R."/>
            <person name="Spunde A."/>
            <person name="Suetsugu N."/>
            <person name="Sugano S."/>
            <person name="Sugiyama A."/>
            <person name="Sun R."/>
            <person name="Suzuki Y."/>
            <person name="Takenaka M."/>
            <person name="Takezawa D."/>
            <person name="Tomogane H."/>
            <person name="Tsuzuki M."/>
            <person name="Ueda T."/>
            <person name="Umeda M."/>
            <person name="Ward J."/>
            <person name="Watanabe Y."/>
            <person name="Yazaki K."/>
            <person name="Yokoyama R."/>
            <person name="Yoshitake Y."/>
            <person name="Yotsui I."/>
            <person name="Zachgo S."/>
            <person name="Schmutz J."/>
        </authorList>
    </citation>
    <scope>NUCLEOTIDE SEQUENCE [LARGE SCALE GENOMIC DNA]</scope>
    <source>
        <strain evidence="23">cv. B-3</strain>
    </source>
</reference>
<organism evidence="22 23">
    <name type="scientific">Brassica campestris</name>
    <name type="common">Field mustard</name>
    <dbReference type="NCBI Taxonomy" id="3711"/>
    <lineage>
        <taxon>Eukaryota</taxon>
        <taxon>Viridiplantae</taxon>
        <taxon>Streptophyta</taxon>
        <taxon>Embryophyta</taxon>
        <taxon>Tracheophyta</taxon>
        <taxon>Spermatophyta</taxon>
        <taxon>Magnoliopsida</taxon>
        <taxon>eudicotyledons</taxon>
        <taxon>Gunneridae</taxon>
        <taxon>Pentapetalae</taxon>
        <taxon>rosids</taxon>
        <taxon>malvids</taxon>
        <taxon>Brassicales</taxon>
        <taxon>Brassicaceae</taxon>
        <taxon>Brassiceae</taxon>
        <taxon>Brassica</taxon>
    </lineage>
</organism>
<sequence>MTNNKSFLFLIILCFLLTIKTSVILVSAQDQQCLAKGSFNTNSTFNKNRLLLLSSLPSSVTAQNNFFYNSSLGQDRDRIYALAMCIPDTETEDCSNCVKTTSDGLIKTCPNSTEAFHWSGGEKTLCFVRYSTRSFIGSPDMDPRQILPNATDIILSLTDFDGIWQDLMLRMVESASSKYYEAETRPLTSTSSRDTMTIYTIMQCTSDVSNAECNTCLRNSVGDYQNCCRGKQGGLVTRPNCIFRWEFYPFYGAFRNTSPPAKKDGSSTVKIVVPVLVVGSLLFLAVVGYVLYRRRKKNNKDSLREAYQELDTAEVEALSSLKFEFRVIQAATSDFSEESKLGEGGFGPVYKVNKPVFYLLRLQIFDIDLCFLINNVKGKLQNGEEIAVKRLALSSGQGEEEFKNEVLLLSKLQHRNLVKLLGFCLKGEERLLIYEFVPNSSLDHFIFEVAKQDHTLSLKASWSTRYSIIENIARGILYLHEDSRLKIIHRDLKPSNILLDYQMNPKISDFGMARLFESDDHTQGLTTSRVMGTYGYMAPEYIAQGRLSVKTDVYSYGIMVLEIICGRKNNSFQPSGVALH</sequence>
<keyword evidence="15 18" id="KW-0472">Membrane</keyword>
<evidence type="ECO:0000256" key="8">
    <source>
        <dbReference type="ARBA" id="ARBA00022729"/>
    </source>
</evidence>
<dbReference type="Pfam" id="PF00069">
    <property type="entry name" value="Pkinase"/>
    <property type="match status" value="1"/>
</dbReference>
<dbReference type="FunFam" id="3.30.430.20:FF:000003">
    <property type="entry name" value="Cysteine-rich RLK (RECEPTOR-like protein kinase) 10"/>
    <property type="match status" value="1"/>
</dbReference>
<comment type="subcellular location">
    <subcellularLocation>
        <location evidence="1">Cell membrane</location>
        <topology evidence="1">Single-pass type I membrane protein</topology>
    </subcellularLocation>
</comment>
<keyword evidence="12" id="KW-0418">Kinase</keyword>
<feature type="chain" id="PRO_5017470289" evidence="19">
    <location>
        <begin position="29"/>
        <end position="580"/>
    </location>
</feature>
<evidence type="ECO:0000256" key="16">
    <source>
        <dbReference type="ARBA" id="ARBA00023170"/>
    </source>
</evidence>
<dbReference type="AlphaFoldDB" id="A0A398AL83"/>
<evidence type="ECO:0000256" key="2">
    <source>
        <dbReference type="ARBA" id="ARBA00008536"/>
    </source>
</evidence>
<dbReference type="Gene3D" id="1.10.510.10">
    <property type="entry name" value="Transferase(Phosphotransferase) domain 1"/>
    <property type="match status" value="1"/>
</dbReference>
<keyword evidence="9" id="KW-0430">Lectin</keyword>
<keyword evidence="16" id="KW-0675">Receptor</keyword>
<evidence type="ECO:0000256" key="10">
    <source>
        <dbReference type="ARBA" id="ARBA00022737"/>
    </source>
</evidence>
<dbReference type="Proteomes" id="UP000264353">
    <property type="component" value="Chromosome A1"/>
</dbReference>
<dbReference type="GO" id="GO:0030246">
    <property type="term" value="F:carbohydrate binding"/>
    <property type="evidence" value="ECO:0007669"/>
    <property type="project" value="UniProtKB-KW"/>
</dbReference>
<feature type="non-terminal residue" evidence="22">
    <location>
        <position position="580"/>
    </location>
</feature>
<dbReference type="InterPro" id="IPR038408">
    <property type="entry name" value="GNK2_sf"/>
</dbReference>
<dbReference type="FunFam" id="1.10.510.10:FF:000240">
    <property type="entry name" value="Lectin-domain containing receptor kinase A4.3"/>
    <property type="match status" value="1"/>
</dbReference>
<comment type="similarity">
    <text evidence="3">In the C-terminal section; belongs to the protein kinase superfamily. Ser/Thr protein kinase family.</text>
</comment>
<evidence type="ECO:0000256" key="18">
    <source>
        <dbReference type="SAM" id="Phobius"/>
    </source>
</evidence>
<evidence type="ECO:0000256" key="9">
    <source>
        <dbReference type="ARBA" id="ARBA00022734"/>
    </source>
</evidence>
<keyword evidence="14 18" id="KW-1133">Transmembrane helix</keyword>
<dbReference type="FunFam" id="3.30.200.20:FF:000924">
    <property type="entry name" value="Uncharacterized protein"/>
    <property type="match status" value="1"/>
</dbReference>
<evidence type="ECO:0000256" key="12">
    <source>
        <dbReference type="ARBA" id="ARBA00022777"/>
    </source>
</evidence>
<evidence type="ECO:0000256" key="17">
    <source>
        <dbReference type="ARBA" id="ARBA00023180"/>
    </source>
</evidence>
<evidence type="ECO:0000256" key="11">
    <source>
        <dbReference type="ARBA" id="ARBA00022741"/>
    </source>
</evidence>
<dbReference type="SUPFAM" id="SSF56112">
    <property type="entry name" value="Protein kinase-like (PK-like)"/>
    <property type="match status" value="1"/>
</dbReference>
<proteinExistence type="inferred from homology"/>
<evidence type="ECO:0000259" key="20">
    <source>
        <dbReference type="PROSITE" id="PS50011"/>
    </source>
</evidence>
<feature type="domain" description="Protein kinase" evidence="20">
    <location>
        <begin position="335"/>
        <end position="580"/>
    </location>
</feature>
<dbReference type="PANTHER" id="PTHR27002:SF1006">
    <property type="entry name" value="PROTEIN KINASE DOMAIN-CONTAINING PROTEIN"/>
    <property type="match status" value="1"/>
</dbReference>
<dbReference type="InterPro" id="IPR000719">
    <property type="entry name" value="Prot_kinase_dom"/>
</dbReference>
<dbReference type="Pfam" id="PF01657">
    <property type="entry name" value="Stress-antifung"/>
    <property type="match status" value="2"/>
</dbReference>
<dbReference type="SMART" id="SM00220">
    <property type="entry name" value="S_TKc"/>
    <property type="match status" value="1"/>
</dbReference>
<evidence type="ECO:0000256" key="6">
    <source>
        <dbReference type="ARBA" id="ARBA00022679"/>
    </source>
</evidence>
<dbReference type="EMBL" id="CM010628">
    <property type="protein sequence ID" value="RID78492.1"/>
    <property type="molecule type" value="Genomic_DNA"/>
</dbReference>
<dbReference type="PROSITE" id="PS00108">
    <property type="entry name" value="PROTEIN_KINASE_ST"/>
    <property type="match status" value="1"/>
</dbReference>
<comment type="similarity">
    <text evidence="2">In the N-terminal section; belongs to the leguminous lectin family.</text>
</comment>
<evidence type="ECO:0000256" key="15">
    <source>
        <dbReference type="ARBA" id="ARBA00023136"/>
    </source>
</evidence>